<feature type="compositionally biased region" description="Low complexity" evidence="1">
    <location>
        <begin position="21"/>
        <end position="37"/>
    </location>
</feature>
<dbReference type="Gene3D" id="3.10.450.50">
    <property type="match status" value="2"/>
</dbReference>
<dbReference type="EMBL" id="CP031041">
    <property type="protein sequence ID" value="QDZ22587.1"/>
    <property type="molecule type" value="Genomic_DNA"/>
</dbReference>
<dbReference type="AlphaFoldDB" id="A0A5B8MQA9"/>
<feature type="region of interest" description="Disordered" evidence="1">
    <location>
        <begin position="1"/>
        <end position="37"/>
    </location>
</feature>
<feature type="transmembrane region" description="Helical" evidence="2">
    <location>
        <begin position="448"/>
        <end position="470"/>
    </location>
</feature>
<dbReference type="Proteomes" id="UP000316726">
    <property type="component" value="Chromosome 8"/>
</dbReference>
<feature type="transmembrane region" description="Helical" evidence="2">
    <location>
        <begin position="491"/>
        <end position="512"/>
    </location>
</feature>
<evidence type="ECO:0000313" key="5">
    <source>
        <dbReference type="Proteomes" id="UP000316726"/>
    </source>
</evidence>
<evidence type="ECO:0000256" key="2">
    <source>
        <dbReference type="SAM" id="Phobius"/>
    </source>
</evidence>
<keyword evidence="5" id="KW-1185">Reference proteome</keyword>
<dbReference type="InterPro" id="IPR032710">
    <property type="entry name" value="NTF2-like_dom_sf"/>
</dbReference>
<dbReference type="PANTHER" id="PTHR33698">
    <property type="entry name" value="NUCLEAR TRANSPORT FACTOR 2 (NTF2)-LIKE PROTEIN"/>
    <property type="match status" value="1"/>
</dbReference>
<dbReference type="STRING" id="1764295.A0A5B8MQA9"/>
<evidence type="ECO:0000313" key="4">
    <source>
        <dbReference type="EMBL" id="QDZ22587.1"/>
    </source>
</evidence>
<dbReference type="InterPro" id="IPR037401">
    <property type="entry name" value="SnoaL-like"/>
</dbReference>
<organism evidence="4 5">
    <name type="scientific">Chloropicon primus</name>
    <dbReference type="NCBI Taxonomy" id="1764295"/>
    <lineage>
        <taxon>Eukaryota</taxon>
        <taxon>Viridiplantae</taxon>
        <taxon>Chlorophyta</taxon>
        <taxon>Chloropicophyceae</taxon>
        <taxon>Chloropicales</taxon>
        <taxon>Chloropicaceae</taxon>
        <taxon>Chloropicon</taxon>
    </lineage>
</organism>
<feature type="compositionally biased region" description="Polar residues" evidence="1">
    <location>
        <begin position="1"/>
        <end position="11"/>
    </location>
</feature>
<gene>
    <name evidence="4" type="ORF">A3770_08p51050</name>
</gene>
<feature type="domain" description="SnoaL-like" evidence="3">
    <location>
        <begin position="213"/>
        <end position="313"/>
    </location>
</feature>
<reference evidence="4 5" key="1">
    <citation type="submission" date="2018-07" db="EMBL/GenBank/DDBJ databases">
        <title>The complete nuclear genome of the prasinophyte Chloropicon primus (CCMP1205).</title>
        <authorList>
            <person name="Pombert J.-F."/>
            <person name="Otis C."/>
            <person name="Turmel M."/>
            <person name="Lemieux C."/>
        </authorList>
    </citation>
    <scope>NUCLEOTIDE SEQUENCE [LARGE SCALE GENOMIC DNA]</scope>
    <source>
        <strain evidence="4 5">CCMP1205</strain>
    </source>
</reference>
<sequence>MTPRVKSSQSLPEPPRKSEASVSSQEGRPSSSSGLSVGSFKLSPAASVARRFFDAINGRDFGKHPGARRAAGMLAEAGVLVEDLNEPVAFAGKEEAEDFLLKRYGAVDEGVTLVIDELTDGRRAVGVTWHLESDGKVVPNGRGCTFLRIDDKGDIVYLRDAIEPASKPGEVAFGIMKVVLPLLRYVDTSRATQWPENLSVQDEARDGEAARVVRAFYSAINRKEVETAMEYFADDCLYEDLNFPEPYRGKAKVKDLMQESCDSIPGDLVFCIDDISDGDRGVGVTWHLELDGKPFPFSRGCSLYKVVDSRIVYARDLVEPSSGKKGKGLPPRQEKRSNVASLGFALAAAVYTSALILSPPDSLPFVPGEGLFWIKPETLEEIKGSSFNFFYVAPALQSLGIDLPLVPQPLPAYHPVNEALFNLVNAWSLMFLPLLLRDTKSEGMNKTGWWSVQMFLTNAVLMPFLALRAVNSEPTVAQVKASRDKSGNHKLLSKSFGVIGAVVGAASLWWFAFARPELGGDLASRVEYFERYATTDRVAFAFCVDLCLYSIWQPFLISAVERDEGLTPDASKFVPFFGLCKWLQTSSGLKLFDKR</sequence>
<dbReference type="PANTHER" id="PTHR33698:SF3">
    <property type="entry name" value="OS09G0266000 PROTEIN"/>
    <property type="match status" value="1"/>
</dbReference>
<name>A0A5B8MQA9_9CHLO</name>
<keyword evidence="2" id="KW-0812">Transmembrane</keyword>
<dbReference type="Pfam" id="PF12680">
    <property type="entry name" value="SnoaL_2"/>
    <property type="match status" value="1"/>
</dbReference>
<evidence type="ECO:0000256" key="1">
    <source>
        <dbReference type="SAM" id="MobiDB-lite"/>
    </source>
</evidence>
<keyword evidence="2" id="KW-0472">Membrane</keyword>
<evidence type="ECO:0000259" key="3">
    <source>
        <dbReference type="Pfam" id="PF12680"/>
    </source>
</evidence>
<proteinExistence type="predicted"/>
<dbReference type="OrthoDB" id="201750at2759"/>
<accession>A0A5B8MQA9</accession>
<protein>
    <recommendedName>
        <fullName evidence="3">SnoaL-like domain-containing protein</fullName>
    </recommendedName>
</protein>
<keyword evidence="2" id="KW-1133">Transmembrane helix</keyword>
<dbReference type="SUPFAM" id="SSF54427">
    <property type="entry name" value="NTF2-like"/>
    <property type="match status" value="2"/>
</dbReference>